<feature type="transmembrane region" description="Helical" evidence="1">
    <location>
        <begin position="6"/>
        <end position="24"/>
    </location>
</feature>
<gene>
    <name evidence="2" type="ORF">NOO_LOCUS13871</name>
</gene>
<organism evidence="2 3">
    <name type="scientific">Onchocerca ochengi</name>
    <name type="common">Filarial nematode worm</name>
    <dbReference type="NCBI Taxonomy" id="42157"/>
    <lineage>
        <taxon>Eukaryota</taxon>
        <taxon>Metazoa</taxon>
        <taxon>Ecdysozoa</taxon>
        <taxon>Nematoda</taxon>
        <taxon>Chromadorea</taxon>
        <taxon>Rhabditida</taxon>
        <taxon>Spirurina</taxon>
        <taxon>Spiruromorpha</taxon>
        <taxon>Filarioidea</taxon>
        <taxon>Onchocercidae</taxon>
        <taxon>Onchocerca</taxon>
    </lineage>
</organism>
<dbReference type="Proteomes" id="UP000271087">
    <property type="component" value="Unassembled WGS sequence"/>
</dbReference>
<protein>
    <recommendedName>
        <fullName evidence="4">Synaptotagmin</fullName>
    </recommendedName>
</protein>
<name>A0A3P7LKD8_ONCOC</name>
<sequence>SERAFVFFGIICLALILCCAYLLIRKLFGKKRHGEKKQKGLKGFFGDKGVDLITINKNKVNPIDSNKGLSFRVYTNIY</sequence>
<reference evidence="2 3" key="1">
    <citation type="submission" date="2018-08" db="EMBL/GenBank/DDBJ databases">
        <authorList>
            <person name="Laetsch R D."/>
            <person name="Stevens L."/>
            <person name="Kumar S."/>
            <person name="Blaxter L. M."/>
        </authorList>
    </citation>
    <scope>NUCLEOTIDE SEQUENCE [LARGE SCALE GENOMIC DNA]</scope>
</reference>
<dbReference type="AlphaFoldDB" id="A0A3P7LKD8"/>
<evidence type="ECO:0000313" key="3">
    <source>
        <dbReference type="Proteomes" id="UP000271087"/>
    </source>
</evidence>
<keyword evidence="1" id="KW-0472">Membrane</keyword>
<keyword evidence="3" id="KW-1185">Reference proteome</keyword>
<proteinExistence type="predicted"/>
<evidence type="ECO:0000313" key="2">
    <source>
        <dbReference type="EMBL" id="VDN06611.1"/>
    </source>
</evidence>
<accession>A0A3P7LKD8</accession>
<dbReference type="EMBL" id="UYRW01020232">
    <property type="protein sequence ID" value="VDN06611.1"/>
    <property type="molecule type" value="Genomic_DNA"/>
</dbReference>
<evidence type="ECO:0008006" key="4">
    <source>
        <dbReference type="Google" id="ProtNLM"/>
    </source>
</evidence>
<evidence type="ECO:0000256" key="1">
    <source>
        <dbReference type="SAM" id="Phobius"/>
    </source>
</evidence>
<keyword evidence="1" id="KW-0812">Transmembrane</keyword>
<feature type="non-terminal residue" evidence="2">
    <location>
        <position position="1"/>
    </location>
</feature>
<keyword evidence="1" id="KW-1133">Transmembrane helix</keyword>